<proteinExistence type="predicted"/>
<reference evidence="2 3" key="1">
    <citation type="journal article" date="2012" name="Science">
        <title>The Paleozoic origin of enzymatic lignin decomposition reconstructed from 31 fungal genomes.</title>
        <authorList>
            <person name="Floudas D."/>
            <person name="Binder M."/>
            <person name="Riley R."/>
            <person name="Barry K."/>
            <person name="Blanchette R.A."/>
            <person name="Henrissat B."/>
            <person name="Martinez A.T."/>
            <person name="Otillar R."/>
            <person name="Spatafora J.W."/>
            <person name="Yadav J.S."/>
            <person name="Aerts A."/>
            <person name="Benoit I."/>
            <person name="Boyd A."/>
            <person name="Carlson A."/>
            <person name="Copeland A."/>
            <person name="Coutinho P.M."/>
            <person name="de Vries R.P."/>
            <person name="Ferreira P."/>
            <person name="Findley K."/>
            <person name="Foster B."/>
            <person name="Gaskell J."/>
            <person name="Glotzer D."/>
            <person name="Gorecki P."/>
            <person name="Heitman J."/>
            <person name="Hesse C."/>
            <person name="Hori C."/>
            <person name="Igarashi K."/>
            <person name="Jurgens J.A."/>
            <person name="Kallen N."/>
            <person name="Kersten P."/>
            <person name="Kohler A."/>
            <person name="Kuees U."/>
            <person name="Kumar T.K.A."/>
            <person name="Kuo A."/>
            <person name="LaButti K."/>
            <person name="Larrondo L.F."/>
            <person name="Lindquist E."/>
            <person name="Ling A."/>
            <person name="Lombard V."/>
            <person name="Lucas S."/>
            <person name="Lundell T."/>
            <person name="Martin R."/>
            <person name="McLaughlin D.J."/>
            <person name="Morgenstern I."/>
            <person name="Morin E."/>
            <person name="Murat C."/>
            <person name="Nagy L.G."/>
            <person name="Nolan M."/>
            <person name="Ohm R.A."/>
            <person name="Patyshakuliyeva A."/>
            <person name="Rokas A."/>
            <person name="Ruiz-Duenas F.J."/>
            <person name="Sabat G."/>
            <person name="Salamov A."/>
            <person name="Samejima M."/>
            <person name="Schmutz J."/>
            <person name="Slot J.C."/>
            <person name="St John F."/>
            <person name="Stenlid J."/>
            <person name="Sun H."/>
            <person name="Sun S."/>
            <person name="Syed K."/>
            <person name="Tsang A."/>
            <person name="Wiebenga A."/>
            <person name="Young D."/>
            <person name="Pisabarro A."/>
            <person name="Eastwood D.C."/>
            <person name="Martin F."/>
            <person name="Cullen D."/>
            <person name="Grigoriev I.V."/>
            <person name="Hibbett D.S."/>
        </authorList>
    </citation>
    <scope>NUCLEOTIDE SEQUENCE [LARGE SCALE GENOMIC DNA]</scope>
    <source>
        <strain evidence="2 3">ATCC 11539</strain>
    </source>
</reference>
<keyword evidence="3" id="KW-1185">Reference proteome</keyword>
<dbReference type="HOGENOM" id="CLU_1992881_0_0_1"/>
<dbReference type="GeneID" id="19303109"/>
<evidence type="ECO:0000313" key="2">
    <source>
        <dbReference type="EMBL" id="EPQ49785.1"/>
    </source>
</evidence>
<dbReference type="Proteomes" id="UP000030669">
    <property type="component" value="Unassembled WGS sequence"/>
</dbReference>
<accession>S7R5X6</accession>
<dbReference type="EMBL" id="KB469627">
    <property type="protein sequence ID" value="EPQ49785.1"/>
    <property type="molecule type" value="Genomic_DNA"/>
</dbReference>
<evidence type="ECO:0000256" key="1">
    <source>
        <dbReference type="SAM" id="MobiDB-lite"/>
    </source>
</evidence>
<feature type="region of interest" description="Disordered" evidence="1">
    <location>
        <begin position="1"/>
        <end position="39"/>
    </location>
</feature>
<name>S7R5X6_GLOTA</name>
<evidence type="ECO:0000313" key="3">
    <source>
        <dbReference type="Proteomes" id="UP000030669"/>
    </source>
</evidence>
<dbReference type="AlphaFoldDB" id="S7R5X6"/>
<sequence>MTSSPPSYPSRAMASTLGEADAPHPDSSHTQAAVSFPSLPPGFLQQCPALDPMNPFQGMNEIQYPSFSTAMAHAQLQMQYAGNPMYTPPAPAMQFSYQNPQFLLTSPVDMLRQPFRQTSNTELTI</sequence>
<dbReference type="KEGG" id="gtr:GLOTRDRAFT_134612"/>
<protein>
    <submittedName>
        <fullName evidence="2">Uncharacterized protein</fullName>
    </submittedName>
</protein>
<organism evidence="2 3">
    <name type="scientific">Gloeophyllum trabeum (strain ATCC 11539 / FP-39264 / Madison 617)</name>
    <name type="common">Brown rot fungus</name>
    <dbReference type="NCBI Taxonomy" id="670483"/>
    <lineage>
        <taxon>Eukaryota</taxon>
        <taxon>Fungi</taxon>
        <taxon>Dikarya</taxon>
        <taxon>Basidiomycota</taxon>
        <taxon>Agaricomycotina</taxon>
        <taxon>Agaricomycetes</taxon>
        <taxon>Gloeophyllales</taxon>
        <taxon>Gloeophyllaceae</taxon>
        <taxon>Gloeophyllum</taxon>
    </lineage>
</organism>
<gene>
    <name evidence="2" type="ORF">GLOTRDRAFT_134612</name>
</gene>
<dbReference type="RefSeq" id="XP_007871758.1">
    <property type="nucleotide sequence ID" value="XM_007873567.1"/>
</dbReference>